<dbReference type="AlphaFoldDB" id="A0A031LW86"/>
<accession>A0A031LW86</accession>
<keyword evidence="2" id="KW-1185">Reference proteome</keyword>
<sequence>MPKYTFKCEDVGMNCGFEIVNSGSQDELLEMLKVHAKQSHGLTSIPSDMINKIKQNIKTSGHYSFSCASVGMNCGFEIVNSASEDELLSELAIHAKMSHNMTSIPQDTLNKIKQNIKET</sequence>
<evidence type="ECO:0000313" key="1">
    <source>
        <dbReference type="EMBL" id="EZQ12040.1"/>
    </source>
</evidence>
<proteinExistence type="predicted"/>
<comment type="caution">
    <text evidence="1">The sequence shown here is derived from an EMBL/GenBank/DDBJ whole genome shotgun (WGS) entry which is preliminary data.</text>
</comment>
<dbReference type="Proteomes" id="UP000024332">
    <property type="component" value="Unassembled WGS sequence"/>
</dbReference>
<dbReference type="OrthoDB" id="9023at2157"/>
<name>A0A031LW86_9CREN</name>
<dbReference type="Pfam" id="PF06348">
    <property type="entry name" value="DUF1059"/>
    <property type="match status" value="2"/>
</dbReference>
<dbReference type="InterPro" id="IPR009409">
    <property type="entry name" value="DUF1059"/>
</dbReference>
<dbReference type="RefSeq" id="WP_048098452.1">
    <property type="nucleotide sequence ID" value="NZ_JFZT01000005.1"/>
</dbReference>
<protein>
    <submittedName>
        <fullName evidence="1">Small metal-binding protein</fullName>
    </submittedName>
</protein>
<organism evidence="1 2">
    <name type="scientific">Candidatus Acidianus copahuensis</name>
    <dbReference type="NCBI Taxonomy" id="1160895"/>
    <lineage>
        <taxon>Archaea</taxon>
        <taxon>Thermoproteota</taxon>
        <taxon>Thermoprotei</taxon>
        <taxon>Sulfolobales</taxon>
        <taxon>Sulfolobaceae</taxon>
        <taxon>Acidianus</taxon>
    </lineage>
</organism>
<reference evidence="1 2" key="1">
    <citation type="submission" date="2014-03" db="EMBL/GenBank/DDBJ databases">
        <title>Draft genome sequence of the novel thermoacidophilic archaea Acidianus copahuensis ALE1 strain, isolated from Copahue volcanic area in Neuquen Argentina.</title>
        <authorList>
            <person name="Urbieta M.S."/>
            <person name="Rascovan N."/>
            <person name="Castro C."/>
            <person name="Revale S."/>
            <person name="Giaveno M.A."/>
            <person name="Vazquez M.P."/>
            <person name="Donati E.R."/>
        </authorList>
    </citation>
    <scope>NUCLEOTIDE SEQUENCE [LARGE SCALE GENOMIC DNA]</scope>
    <source>
        <strain evidence="1 2">ALE1</strain>
    </source>
</reference>
<dbReference type="EMBL" id="JFZT01000005">
    <property type="protein sequence ID" value="EZQ12040.1"/>
    <property type="molecule type" value="Genomic_DNA"/>
</dbReference>
<evidence type="ECO:0000313" key="2">
    <source>
        <dbReference type="Proteomes" id="UP000024332"/>
    </source>
</evidence>
<gene>
    <name evidence="1" type="ORF">CM19_00275</name>
</gene>